<dbReference type="Pfam" id="PF22551">
    <property type="entry name" value="TY-Chap1"/>
    <property type="match status" value="1"/>
</dbReference>
<gene>
    <name evidence="2" type="ORF">HGR00_05250</name>
</gene>
<reference evidence="2 3" key="1">
    <citation type="submission" date="2020-04" db="EMBL/GenBank/DDBJ databases">
        <title>Ralstonia insidiosa genome sequencing and assembly.</title>
        <authorList>
            <person name="Martins R.C.R."/>
            <person name="Perdigao-Neto L.V."/>
            <person name="Levin A.S.S."/>
            <person name="Costa S.F."/>
        </authorList>
    </citation>
    <scope>NUCLEOTIDE SEQUENCE [LARGE SCALE GENOMIC DNA]</scope>
    <source>
        <strain evidence="2 3">5047</strain>
    </source>
</reference>
<comment type="caution">
    <text evidence="2">The sequence shown here is derived from an EMBL/GenBank/DDBJ whole genome shotgun (WGS) entry which is preliminary data.</text>
</comment>
<feature type="domain" description="TY-Chap central" evidence="1">
    <location>
        <begin position="14"/>
        <end position="127"/>
    </location>
</feature>
<proteinExistence type="predicted"/>
<dbReference type="EMBL" id="JABBZM010000003">
    <property type="protein sequence ID" value="NMV37307.1"/>
    <property type="molecule type" value="Genomic_DNA"/>
</dbReference>
<evidence type="ECO:0000259" key="1">
    <source>
        <dbReference type="Pfam" id="PF22551"/>
    </source>
</evidence>
<name>A0A848NVT2_9RALS</name>
<dbReference type="AlphaFoldDB" id="A0A848NVT2"/>
<dbReference type="InterPro" id="IPR054343">
    <property type="entry name" value="TY-Chap_M"/>
</dbReference>
<protein>
    <recommendedName>
        <fullName evidence="1">TY-Chap central domain-containing protein</fullName>
    </recommendedName>
</protein>
<evidence type="ECO:0000313" key="3">
    <source>
        <dbReference type="Proteomes" id="UP000575469"/>
    </source>
</evidence>
<evidence type="ECO:0000313" key="2">
    <source>
        <dbReference type="EMBL" id="NMV37307.1"/>
    </source>
</evidence>
<dbReference type="Proteomes" id="UP000575469">
    <property type="component" value="Unassembled WGS sequence"/>
</dbReference>
<sequence length="140" mass="15754">MQNHVLHLLDHLRAEGYPAELDDDGDIRFKREGMTYVLCFDEDDPAFAKLILANIWSLDSELERQQALAAIDQVNRRMKLVKAHTQAGSVWFTVELLLDDQIAWQRHLSRSVQAAMRAVMMFADAMQGARAAGAAATTLN</sequence>
<accession>A0A848NVT2</accession>
<organism evidence="2 3">
    <name type="scientific">Ralstonia insidiosa</name>
    <dbReference type="NCBI Taxonomy" id="190721"/>
    <lineage>
        <taxon>Bacteria</taxon>
        <taxon>Pseudomonadati</taxon>
        <taxon>Pseudomonadota</taxon>
        <taxon>Betaproteobacteria</taxon>
        <taxon>Burkholderiales</taxon>
        <taxon>Burkholderiaceae</taxon>
        <taxon>Ralstonia</taxon>
    </lineage>
</organism>
<dbReference type="RefSeq" id="WP_167313475.1">
    <property type="nucleotide sequence ID" value="NZ_JABBZM010000003.1"/>
</dbReference>